<feature type="transmembrane region" description="Helical" evidence="1">
    <location>
        <begin position="86"/>
        <end position="103"/>
    </location>
</feature>
<evidence type="ECO:0000313" key="2">
    <source>
        <dbReference type="EMBL" id="CAB4540094.1"/>
    </source>
</evidence>
<keyword evidence="1" id="KW-0472">Membrane</keyword>
<keyword evidence="1" id="KW-1133">Transmembrane helix</keyword>
<sequence>MSSATPNSGEERFPRPIHGPNRFFALSVWLKRAVVLVGLLAVVTLLLPPPAAEKLGLTLVVLLIAIPLGRVIWFVQRWTRRGDLRFAAVGIAVLVVVGVGALLA</sequence>
<protein>
    <submittedName>
        <fullName evidence="2">Unannotated protein</fullName>
    </submittedName>
</protein>
<accession>A0A6J6BMZ2</accession>
<name>A0A6J6BMZ2_9ZZZZ</name>
<gene>
    <name evidence="2" type="ORF">UFOPK1358_00975</name>
</gene>
<feature type="transmembrane region" description="Helical" evidence="1">
    <location>
        <begin position="55"/>
        <end position="74"/>
    </location>
</feature>
<feature type="transmembrane region" description="Helical" evidence="1">
    <location>
        <begin position="29"/>
        <end position="49"/>
    </location>
</feature>
<organism evidence="2">
    <name type="scientific">freshwater metagenome</name>
    <dbReference type="NCBI Taxonomy" id="449393"/>
    <lineage>
        <taxon>unclassified sequences</taxon>
        <taxon>metagenomes</taxon>
        <taxon>ecological metagenomes</taxon>
    </lineage>
</organism>
<reference evidence="2" key="1">
    <citation type="submission" date="2020-05" db="EMBL/GenBank/DDBJ databases">
        <authorList>
            <person name="Chiriac C."/>
            <person name="Salcher M."/>
            <person name="Ghai R."/>
            <person name="Kavagutti S V."/>
        </authorList>
    </citation>
    <scope>NUCLEOTIDE SEQUENCE</scope>
</reference>
<dbReference type="AlphaFoldDB" id="A0A6J6BMZ2"/>
<dbReference type="EMBL" id="CAEZSF010000083">
    <property type="protein sequence ID" value="CAB4540094.1"/>
    <property type="molecule type" value="Genomic_DNA"/>
</dbReference>
<keyword evidence="1" id="KW-0812">Transmembrane</keyword>
<evidence type="ECO:0000256" key="1">
    <source>
        <dbReference type="SAM" id="Phobius"/>
    </source>
</evidence>
<proteinExistence type="predicted"/>